<organism evidence="1 2">
    <name type="scientific">Senna tora</name>
    <dbReference type="NCBI Taxonomy" id="362788"/>
    <lineage>
        <taxon>Eukaryota</taxon>
        <taxon>Viridiplantae</taxon>
        <taxon>Streptophyta</taxon>
        <taxon>Embryophyta</taxon>
        <taxon>Tracheophyta</taxon>
        <taxon>Spermatophyta</taxon>
        <taxon>Magnoliopsida</taxon>
        <taxon>eudicotyledons</taxon>
        <taxon>Gunneridae</taxon>
        <taxon>Pentapetalae</taxon>
        <taxon>rosids</taxon>
        <taxon>fabids</taxon>
        <taxon>Fabales</taxon>
        <taxon>Fabaceae</taxon>
        <taxon>Caesalpinioideae</taxon>
        <taxon>Cassia clade</taxon>
        <taxon>Senna</taxon>
    </lineage>
</organism>
<accession>A0A834SIY4</accession>
<reference evidence="1" key="1">
    <citation type="submission" date="2020-09" db="EMBL/GenBank/DDBJ databases">
        <title>Genome-Enabled Discovery of Anthraquinone Biosynthesis in Senna tora.</title>
        <authorList>
            <person name="Kang S.-H."/>
            <person name="Pandey R.P."/>
            <person name="Lee C.-M."/>
            <person name="Sim J.-S."/>
            <person name="Jeong J.-T."/>
            <person name="Choi B.-S."/>
            <person name="Jung M."/>
            <person name="Ginzburg D."/>
            <person name="Zhao K."/>
            <person name="Won S.Y."/>
            <person name="Oh T.-J."/>
            <person name="Yu Y."/>
            <person name="Kim N.-H."/>
            <person name="Lee O.R."/>
            <person name="Lee T.-H."/>
            <person name="Bashyal P."/>
            <person name="Kim T.-S."/>
            <person name="Lee W.-H."/>
            <person name="Kawkins C."/>
            <person name="Kim C.-K."/>
            <person name="Kim J.S."/>
            <person name="Ahn B.O."/>
            <person name="Rhee S.Y."/>
            <person name="Sohng J.K."/>
        </authorList>
    </citation>
    <scope>NUCLEOTIDE SEQUENCE</scope>
    <source>
        <tissue evidence="1">Leaf</tissue>
    </source>
</reference>
<comment type="caution">
    <text evidence="1">The sequence shown here is derived from an EMBL/GenBank/DDBJ whole genome shotgun (WGS) entry which is preliminary data.</text>
</comment>
<evidence type="ECO:0000313" key="1">
    <source>
        <dbReference type="EMBL" id="KAF7804459.1"/>
    </source>
</evidence>
<keyword evidence="2" id="KW-1185">Reference proteome</keyword>
<name>A0A834SIY4_9FABA</name>
<gene>
    <name evidence="1" type="ORF">G2W53_043570</name>
</gene>
<sequence>MERMKETWWVSPFFTNPVVPFQPESTEGVTVTVNFLVT</sequence>
<protein>
    <submittedName>
        <fullName evidence="1">Uncharacterized protein</fullName>
    </submittedName>
</protein>
<evidence type="ECO:0000313" key="2">
    <source>
        <dbReference type="Proteomes" id="UP000634136"/>
    </source>
</evidence>
<proteinExistence type="predicted"/>
<dbReference type="AlphaFoldDB" id="A0A834SIY4"/>
<dbReference type="Proteomes" id="UP000634136">
    <property type="component" value="Unassembled WGS sequence"/>
</dbReference>
<dbReference type="EMBL" id="JAAIUW010000013">
    <property type="protein sequence ID" value="KAF7804459.1"/>
    <property type="molecule type" value="Genomic_DNA"/>
</dbReference>